<dbReference type="Proteomes" id="UP000652477">
    <property type="component" value="Unassembled WGS sequence"/>
</dbReference>
<protein>
    <submittedName>
        <fullName evidence="3">Ldh family oxidoreductase</fullName>
    </submittedName>
</protein>
<keyword evidence="4" id="KW-1185">Reference proteome</keyword>
<sequence>MKNYKVMEKQLKIFTQKVFSKAGLTEKQAQSVAELLVHADVRGVSSHGVLRTKSYIDKIRGGGASVKSEYPIVSETANTAVIDAQGGLGAVAGEKAVKIAREKAKTNLISIVSVKNSNHFGMAGHWAMKLAGEEYIGFACSNTDPSMAPPGVTVPFIGNNPFSFAFAAGGKYPEVCVDMATSAAAFGKAKAYAMAGKQIPEGWLLDKEGKPTTDLEKYGMLVPMAEHKGFGIAFIVELFATLLSGGVLSPDVNDQDLPDTPELSSQSFGCVNISAFRDLQKFHTDAEKYIDALKALPVGEEIDSAKYPGEIEYTNKQKNLKEGILLPETLTAQLKETGKELGLAAEDMEFLELIEA</sequence>
<dbReference type="Gene3D" id="3.30.1370.60">
    <property type="entry name" value="Hypothetical oxidoreductase yiak, domain 2"/>
    <property type="match status" value="1"/>
</dbReference>
<dbReference type="InterPro" id="IPR003767">
    <property type="entry name" value="Malate/L-lactate_DH-like"/>
</dbReference>
<dbReference type="InterPro" id="IPR036111">
    <property type="entry name" value="Mal/L-sulfo/L-lacto_DH-like_sf"/>
</dbReference>
<dbReference type="InterPro" id="IPR043143">
    <property type="entry name" value="Mal/L-sulf/L-lact_DH-like_NADP"/>
</dbReference>
<dbReference type="PANTHER" id="PTHR11091">
    <property type="entry name" value="OXIDOREDUCTASE-RELATED"/>
    <property type="match status" value="1"/>
</dbReference>
<evidence type="ECO:0000313" key="4">
    <source>
        <dbReference type="Proteomes" id="UP000652477"/>
    </source>
</evidence>
<dbReference type="PANTHER" id="PTHR11091:SF0">
    <property type="entry name" value="MALATE DEHYDROGENASE"/>
    <property type="match status" value="1"/>
</dbReference>
<keyword evidence="2" id="KW-0560">Oxidoreductase</keyword>
<reference evidence="3" key="1">
    <citation type="submission" date="2020-08" db="EMBL/GenBank/DDBJ databases">
        <title>Genome public.</title>
        <authorList>
            <person name="Liu C."/>
            <person name="Sun Q."/>
        </authorList>
    </citation>
    <scope>NUCLEOTIDE SEQUENCE</scope>
    <source>
        <strain evidence="3">NSJ-55</strain>
    </source>
</reference>
<dbReference type="InterPro" id="IPR043144">
    <property type="entry name" value="Mal/L-sulf/L-lact_DH-like_ah"/>
</dbReference>
<name>A0A923RRM2_9FIRM</name>
<evidence type="ECO:0000256" key="2">
    <source>
        <dbReference type="ARBA" id="ARBA00023002"/>
    </source>
</evidence>
<gene>
    <name evidence="3" type="ORF">H8S37_13205</name>
</gene>
<organism evidence="3 4">
    <name type="scientific">Mediterraneibacter hominis</name>
    <dbReference type="NCBI Taxonomy" id="2763054"/>
    <lineage>
        <taxon>Bacteria</taxon>
        <taxon>Bacillati</taxon>
        <taxon>Bacillota</taxon>
        <taxon>Clostridia</taxon>
        <taxon>Lachnospirales</taxon>
        <taxon>Lachnospiraceae</taxon>
        <taxon>Mediterraneibacter</taxon>
    </lineage>
</organism>
<comment type="caution">
    <text evidence="3">The sequence shown here is derived from an EMBL/GenBank/DDBJ whole genome shotgun (WGS) entry which is preliminary data.</text>
</comment>
<evidence type="ECO:0000256" key="1">
    <source>
        <dbReference type="ARBA" id="ARBA00006056"/>
    </source>
</evidence>
<dbReference type="GO" id="GO:0016491">
    <property type="term" value="F:oxidoreductase activity"/>
    <property type="evidence" value="ECO:0007669"/>
    <property type="project" value="UniProtKB-KW"/>
</dbReference>
<dbReference type="EMBL" id="JACOPF010000003">
    <property type="protein sequence ID" value="MBC5689868.1"/>
    <property type="molecule type" value="Genomic_DNA"/>
</dbReference>
<dbReference type="AlphaFoldDB" id="A0A923RRM2"/>
<comment type="similarity">
    <text evidence="1">Belongs to the LDH2/MDH2 oxidoreductase family.</text>
</comment>
<dbReference type="Gene3D" id="1.10.1530.10">
    <property type="match status" value="1"/>
</dbReference>
<evidence type="ECO:0000313" key="3">
    <source>
        <dbReference type="EMBL" id="MBC5689868.1"/>
    </source>
</evidence>
<proteinExistence type="inferred from homology"/>
<dbReference type="Pfam" id="PF02615">
    <property type="entry name" value="Ldh_2"/>
    <property type="match status" value="1"/>
</dbReference>
<accession>A0A923RRM2</accession>
<dbReference type="SUPFAM" id="SSF89733">
    <property type="entry name" value="L-sulfolactate dehydrogenase-like"/>
    <property type="match status" value="1"/>
</dbReference>
<dbReference type="RefSeq" id="WP_186876535.1">
    <property type="nucleotide sequence ID" value="NZ_JACOPF010000003.1"/>
</dbReference>